<protein>
    <submittedName>
        <fullName evidence="1">Uncharacterized protein</fullName>
    </submittedName>
</protein>
<gene>
    <name evidence="1" type="ORF">HMPREF9607_00788</name>
</gene>
<keyword evidence="2" id="KW-1185">Reference proteome</keyword>
<proteinExistence type="predicted"/>
<sequence>MGERYLLKTASARWAILPAASARIDAIGATEDQLRSKPSSFCLLFSCLPRWPPEAGECLK</sequence>
<organism evidence="1 2">
    <name type="scientific">Cutibacterium modestum HL044PA1</name>
    <dbReference type="NCBI Taxonomy" id="765109"/>
    <lineage>
        <taxon>Bacteria</taxon>
        <taxon>Bacillati</taxon>
        <taxon>Actinomycetota</taxon>
        <taxon>Actinomycetes</taxon>
        <taxon>Propionibacteriales</taxon>
        <taxon>Propionibacteriaceae</taxon>
        <taxon>Cutibacterium</taxon>
        <taxon>Cutibacterium modestum</taxon>
    </lineage>
</organism>
<accession>A0ABN0C6K4</accession>
<comment type="caution">
    <text evidence="1">The sequence shown here is derived from an EMBL/GenBank/DDBJ whole genome shotgun (WGS) entry which is preliminary data.</text>
</comment>
<dbReference type="EMBL" id="ADZU01000015">
    <property type="protein sequence ID" value="EFS92938.1"/>
    <property type="molecule type" value="Genomic_DNA"/>
</dbReference>
<reference evidence="1" key="1">
    <citation type="submission" date="2010-08" db="EMBL/GenBank/DDBJ databases">
        <authorList>
            <person name="Weinstock G."/>
            <person name="Sodergren E."/>
            <person name="Clifton S."/>
            <person name="Fulton L."/>
            <person name="Fulton B."/>
            <person name="Courtney L."/>
            <person name="Fronick C."/>
            <person name="Harrison M."/>
            <person name="Strong C."/>
            <person name="Farmer C."/>
            <person name="Delahaunty K."/>
            <person name="Markovic C."/>
            <person name="Hall O."/>
            <person name="Minx P."/>
            <person name="Tomlinson C."/>
            <person name="Mitreva M."/>
            <person name="Hou S."/>
            <person name="Chen J."/>
            <person name="Wollam A."/>
            <person name="Pepin K.H."/>
            <person name="Johnson M."/>
            <person name="Bhonagiri V."/>
            <person name="Zhang X."/>
            <person name="Suruliraj S."/>
            <person name="Warren W."/>
            <person name="Chinwalla A."/>
            <person name="Mardis E.R."/>
            <person name="Wilson R.K."/>
        </authorList>
    </citation>
    <scope>NUCLEOTIDE SEQUENCE [LARGE SCALE GENOMIC DNA]</scope>
    <source>
        <strain evidence="1">HL044PA1</strain>
    </source>
</reference>
<dbReference type="Proteomes" id="UP000003179">
    <property type="component" value="Unassembled WGS sequence"/>
</dbReference>
<evidence type="ECO:0000313" key="1">
    <source>
        <dbReference type="EMBL" id="EFS92938.1"/>
    </source>
</evidence>
<evidence type="ECO:0000313" key="2">
    <source>
        <dbReference type="Proteomes" id="UP000003179"/>
    </source>
</evidence>
<name>A0ABN0C6K4_9ACTN</name>